<dbReference type="InterPro" id="IPR017853">
    <property type="entry name" value="GH"/>
</dbReference>
<dbReference type="GO" id="GO:0016798">
    <property type="term" value="F:hydrolase activity, acting on glycosyl bonds"/>
    <property type="evidence" value="ECO:0007669"/>
    <property type="project" value="UniProtKB-KW"/>
</dbReference>
<dbReference type="CDD" id="cd00118">
    <property type="entry name" value="LysM"/>
    <property type="match status" value="3"/>
</dbReference>
<dbReference type="Gene3D" id="3.10.350.10">
    <property type="entry name" value="LysM domain"/>
    <property type="match status" value="3"/>
</dbReference>
<evidence type="ECO:0000259" key="3">
    <source>
        <dbReference type="PROSITE" id="PS51782"/>
    </source>
</evidence>
<dbReference type="SMART" id="SM00257">
    <property type="entry name" value="LysM"/>
    <property type="match status" value="3"/>
</dbReference>
<dbReference type="Gene3D" id="3.10.50.10">
    <property type="match status" value="1"/>
</dbReference>
<dbReference type="GO" id="GO:0005975">
    <property type="term" value="P:carbohydrate metabolic process"/>
    <property type="evidence" value="ECO:0007669"/>
    <property type="project" value="InterPro"/>
</dbReference>
<dbReference type="PANTHER" id="PTHR46066:SF2">
    <property type="entry name" value="CHITINASE DOMAIN-CONTAINING PROTEIN 1"/>
    <property type="match status" value="1"/>
</dbReference>
<dbReference type="Proteomes" id="UP000641588">
    <property type="component" value="Unassembled WGS sequence"/>
</dbReference>
<evidence type="ECO:0000313" key="6">
    <source>
        <dbReference type="Proteomes" id="UP000641588"/>
    </source>
</evidence>
<evidence type="ECO:0000313" key="5">
    <source>
        <dbReference type="EMBL" id="NOU93206.1"/>
    </source>
</evidence>
<dbReference type="Gene3D" id="3.20.20.80">
    <property type="entry name" value="Glycosidases"/>
    <property type="match status" value="1"/>
</dbReference>
<dbReference type="CDD" id="cd02874">
    <property type="entry name" value="GH18_CFLE_spore_hydrolase"/>
    <property type="match status" value="1"/>
</dbReference>
<dbReference type="InterPro" id="IPR011583">
    <property type="entry name" value="Chitinase_II/V-like_cat"/>
</dbReference>
<gene>
    <name evidence="5" type="ORF">GC093_08230</name>
</gene>
<dbReference type="SMART" id="SM00636">
    <property type="entry name" value="Glyco_18"/>
    <property type="match status" value="1"/>
</dbReference>
<dbReference type="RefSeq" id="WP_171651410.1">
    <property type="nucleotide sequence ID" value="NZ_WHOD01000045.1"/>
</dbReference>
<evidence type="ECO:0000256" key="2">
    <source>
        <dbReference type="ARBA" id="ARBA00023295"/>
    </source>
</evidence>
<dbReference type="SUPFAM" id="SSF51445">
    <property type="entry name" value="(Trans)glycosidases"/>
    <property type="match status" value="1"/>
</dbReference>
<dbReference type="GO" id="GO:0012505">
    <property type="term" value="C:endomembrane system"/>
    <property type="evidence" value="ECO:0007669"/>
    <property type="project" value="TreeGrafter"/>
</dbReference>
<dbReference type="SUPFAM" id="SSF54106">
    <property type="entry name" value="LysM domain"/>
    <property type="match status" value="3"/>
</dbReference>
<dbReference type="Pfam" id="PF00704">
    <property type="entry name" value="Glyco_hydro_18"/>
    <property type="match status" value="1"/>
</dbReference>
<dbReference type="Pfam" id="PF01476">
    <property type="entry name" value="LysM"/>
    <property type="match status" value="3"/>
</dbReference>
<dbReference type="AlphaFoldDB" id="A0A972GLW6"/>
<dbReference type="PROSITE" id="PS51910">
    <property type="entry name" value="GH18_2"/>
    <property type="match status" value="1"/>
</dbReference>
<reference evidence="5" key="1">
    <citation type="submission" date="2019-10" db="EMBL/GenBank/DDBJ databases">
        <title>Description of Paenibacillus glebae sp. nov.</title>
        <authorList>
            <person name="Carlier A."/>
            <person name="Qi S."/>
        </authorList>
    </citation>
    <scope>NUCLEOTIDE SEQUENCE</scope>
    <source>
        <strain evidence="5">LMG 31456</strain>
    </source>
</reference>
<dbReference type="InterPro" id="IPR029070">
    <property type="entry name" value="Chitinase_insertion_sf"/>
</dbReference>
<feature type="domain" description="LysM" evidence="3">
    <location>
        <begin position="51"/>
        <end position="95"/>
    </location>
</feature>
<dbReference type="EMBL" id="WHOD01000045">
    <property type="protein sequence ID" value="NOU93206.1"/>
    <property type="molecule type" value="Genomic_DNA"/>
</dbReference>
<comment type="caution">
    <text evidence="5">The sequence shown here is derived from an EMBL/GenBank/DDBJ whole genome shotgun (WGS) entry which is preliminary data.</text>
</comment>
<keyword evidence="1" id="KW-0378">Hydrolase</keyword>
<dbReference type="GO" id="GO:0008061">
    <property type="term" value="F:chitin binding"/>
    <property type="evidence" value="ECO:0007669"/>
    <property type="project" value="InterPro"/>
</dbReference>
<accession>A0A972GLW6</accession>
<dbReference type="InterPro" id="IPR018392">
    <property type="entry name" value="LysM"/>
</dbReference>
<proteinExistence type="predicted"/>
<dbReference type="InterPro" id="IPR041704">
    <property type="entry name" value="CFLE_GH18"/>
</dbReference>
<feature type="domain" description="LysM" evidence="3">
    <location>
        <begin position="2"/>
        <end position="46"/>
    </location>
</feature>
<dbReference type="PROSITE" id="PS51782">
    <property type="entry name" value="LYSM"/>
    <property type="match status" value="3"/>
</dbReference>
<evidence type="ECO:0000256" key="1">
    <source>
        <dbReference type="ARBA" id="ARBA00022801"/>
    </source>
</evidence>
<sequence>MQIHVVQQGENLWLISGRYGVNINRIIVVNELQDPSHLVIGQALLIPAPYPEYVVRLGDTLGTIATRYGTTAEAIARANSINDVSQITPGQVLIIPVLYHTVRAGESLWAIAQLYGITAQAIAQTNGITNPTMIYPGQNLRIPEKQKMTIDVNAYTNVFGEEAARQVRKDGVYLTYLCPFAYRMQDDGSLSPVDDQQLIEASYANHVVPVMSITNFSAKEAGSKLAHTILSSPELQNTLITNILTIMEKKGYMGLNVDFENVYPDDRESYNQFLRLAVRRLHEKGFFVSSALAPKTSADQKGLLYEAHDYAAHGEIVDFVVLMTYEWGYRLGPPQPISPINEIRRVLDYAVTVIPRNKILMGFQLYARDWLLPHVKGQEAETFDMQEAVRRAVHHGAEIKFDQQSQTPNYRYADEKQRTHEVWFEDARSAQAKFDLVKEYNLRGVSYWVLGYPFPQNWALLKDNFNIRKLI</sequence>
<dbReference type="InterPro" id="IPR036779">
    <property type="entry name" value="LysM_dom_sf"/>
</dbReference>
<keyword evidence="2" id="KW-0326">Glycosidase</keyword>
<dbReference type="GO" id="GO:0070492">
    <property type="term" value="F:oligosaccharide binding"/>
    <property type="evidence" value="ECO:0007669"/>
    <property type="project" value="TreeGrafter"/>
</dbReference>
<name>A0A972GLW6_9BACL</name>
<feature type="domain" description="LysM" evidence="3">
    <location>
        <begin position="98"/>
        <end position="142"/>
    </location>
</feature>
<feature type="domain" description="GH18" evidence="4">
    <location>
        <begin position="150"/>
        <end position="471"/>
    </location>
</feature>
<protein>
    <submittedName>
        <fullName evidence="5">LysM peptidoglycan-binding domain-containing protein</fullName>
    </submittedName>
</protein>
<evidence type="ECO:0000259" key="4">
    <source>
        <dbReference type="PROSITE" id="PS51910"/>
    </source>
</evidence>
<dbReference type="InterPro" id="IPR001223">
    <property type="entry name" value="Glyco_hydro18_cat"/>
</dbReference>
<keyword evidence="6" id="KW-1185">Reference proteome</keyword>
<organism evidence="5 6">
    <name type="scientific">Paenibacillus foliorum</name>
    <dbReference type="NCBI Taxonomy" id="2654974"/>
    <lineage>
        <taxon>Bacteria</taxon>
        <taxon>Bacillati</taxon>
        <taxon>Bacillota</taxon>
        <taxon>Bacilli</taxon>
        <taxon>Bacillales</taxon>
        <taxon>Paenibacillaceae</taxon>
        <taxon>Paenibacillus</taxon>
    </lineage>
</organism>
<dbReference type="PANTHER" id="PTHR46066">
    <property type="entry name" value="CHITINASE DOMAIN-CONTAINING PROTEIN 1 FAMILY MEMBER"/>
    <property type="match status" value="1"/>
</dbReference>